<accession>A0A4Y6UAF2</accession>
<dbReference type="EMBL" id="CP038231">
    <property type="protein sequence ID" value="QDH13558.1"/>
    <property type="molecule type" value="Genomic_DNA"/>
</dbReference>
<dbReference type="InterPro" id="IPR029035">
    <property type="entry name" value="DHS-like_NAD/FAD-binding_dom"/>
</dbReference>
<dbReference type="Gene3D" id="3.40.50.970">
    <property type="match status" value="2"/>
</dbReference>
<dbReference type="EC" id="4.1.1.1" evidence="4"/>
<dbReference type="InterPro" id="IPR012001">
    <property type="entry name" value="Thiamin_PyroP_enz_TPP-bd_dom"/>
</dbReference>
<dbReference type="Pfam" id="PF00205">
    <property type="entry name" value="TPP_enzyme_M"/>
    <property type="match status" value="1"/>
</dbReference>
<dbReference type="KEGG" id="swf:E3E12_04385"/>
<dbReference type="SUPFAM" id="SSF52467">
    <property type="entry name" value="DHS-like NAD/FAD-binding domain"/>
    <property type="match status" value="1"/>
</dbReference>
<dbReference type="CDD" id="cd07038">
    <property type="entry name" value="TPP_PYR_PDC_IPDC_like"/>
    <property type="match status" value="1"/>
</dbReference>
<comment type="similarity">
    <text evidence="3 11">Belongs to the TPP enzyme family.</text>
</comment>
<organism evidence="15 16">
    <name type="scientific">Formicincola oecophyllae</name>
    <dbReference type="NCBI Taxonomy" id="2558361"/>
    <lineage>
        <taxon>Bacteria</taxon>
        <taxon>Pseudomonadati</taxon>
        <taxon>Pseudomonadota</taxon>
        <taxon>Alphaproteobacteria</taxon>
        <taxon>Acetobacterales</taxon>
        <taxon>Acetobacteraceae</taxon>
        <taxon>Formicincola</taxon>
    </lineage>
</organism>
<evidence type="ECO:0000256" key="5">
    <source>
        <dbReference type="ARBA" id="ARBA00022723"/>
    </source>
</evidence>
<dbReference type="GO" id="GO:0000949">
    <property type="term" value="P:aromatic amino acid family catabolic process to alcohol via Ehrlich pathway"/>
    <property type="evidence" value="ECO:0007669"/>
    <property type="project" value="TreeGrafter"/>
</dbReference>
<reference evidence="15 16" key="1">
    <citation type="submission" date="2019-03" db="EMBL/GenBank/DDBJ databases">
        <title>The complete genome sequence of Swingsia_sp. F3b2 LMG30590(T).</title>
        <authorList>
            <person name="Chua K.-O."/>
            <person name="Chan K.-G."/>
            <person name="See-Too W.-S."/>
        </authorList>
    </citation>
    <scope>NUCLEOTIDE SEQUENCE [LARGE SCALE GENOMIC DNA]</scope>
    <source>
        <strain evidence="15 16">F3b2</strain>
    </source>
</reference>
<dbReference type="CDD" id="cd02005">
    <property type="entry name" value="TPP_PDC_IPDC"/>
    <property type="match status" value="1"/>
</dbReference>
<dbReference type="InterPro" id="IPR012000">
    <property type="entry name" value="Thiamin_PyroP_enz_cen_dom"/>
</dbReference>
<evidence type="ECO:0000256" key="1">
    <source>
        <dbReference type="ARBA" id="ARBA00001041"/>
    </source>
</evidence>
<evidence type="ECO:0000256" key="2">
    <source>
        <dbReference type="ARBA" id="ARBA00001964"/>
    </source>
</evidence>
<dbReference type="GO" id="GO:0004737">
    <property type="term" value="F:pyruvate decarboxylase activity"/>
    <property type="evidence" value="ECO:0007669"/>
    <property type="project" value="UniProtKB-EC"/>
</dbReference>
<name>A0A4Y6UAF2_9PROT</name>
<evidence type="ECO:0000259" key="13">
    <source>
        <dbReference type="Pfam" id="PF02775"/>
    </source>
</evidence>
<feature type="domain" description="Thiamine pyrophosphate enzyme TPP-binding" evidence="13">
    <location>
        <begin position="397"/>
        <end position="533"/>
    </location>
</feature>
<evidence type="ECO:0000256" key="9">
    <source>
        <dbReference type="ARBA" id="ARBA00023239"/>
    </source>
</evidence>
<gene>
    <name evidence="15" type="ORF">E3E12_04385</name>
</gene>
<dbReference type="OrthoDB" id="4494979at2"/>
<dbReference type="GO" id="GO:0030976">
    <property type="term" value="F:thiamine pyrophosphate binding"/>
    <property type="evidence" value="ECO:0007669"/>
    <property type="project" value="InterPro"/>
</dbReference>
<dbReference type="InterPro" id="IPR029061">
    <property type="entry name" value="THDP-binding"/>
</dbReference>
<evidence type="ECO:0000256" key="10">
    <source>
        <dbReference type="PIRSR" id="PIRSR036565-2"/>
    </source>
</evidence>
<feature type="domain" description="Thiamine pyrophosphate enzyme central" evidence="12">
    <location>
        <begin position="200"/>
        <end position="321"/>
    </location>
</feature>
<dbReference type="Pfam" id="PF02776">
    <property type="entry name" value="TPP_enzyme_N"/>
    <property type="match status" value="1"/>
</dbReference>
<protein>
    <recommendedName>
        <fullName evidence="4">pyruvate decarboxylase</fullName>
        <ecNumber evidence="4">4.1.1.1</ecNumber>
    </recommendedName>
</protein>
<dbReference type="Proteomes" id="UP000318709">
    <property type="component" value="Chromosome"/>
</dbReference>
<evidence type="ECO:0000256" key="7">
    <source>
        <dbReference type="ARBA" id="ARBA00022842"/>
    </source>
</evidence>
<dbReference type="InterPro" id="IPR012110">
    <property type="entry name" value="PDC/IPDC-like"/>
</dbReference>
<comment type="cofactor">
    <cofactor evidence="10">
        <name>Mg(2+)</name>
        <dbReference type="ChEBI" id="CHEBI:18420"/>
    </cofactor>
    <text evidence="10">Binds 1 Mg(2+) per subunit.</text>
</comment>
<dbReference type="InterPro" id="IPR047214">
    <property type="entry name" value="TPP_PDC_IPDC"/>
</dbReference>
<evidence type="ECO:0000256" key="4">
    <source>
        <dbReference type="ARBA" id="ARBA00013202"/>
    </source>
</evidence>
<evidence type="ECO:0000259" key="12">
    <source>
        <dbReference type="Pfam" id="PF00205"/>
    </source>
</evidence>
<evidence type="ECO:0000256" key="11">
    <source>
        <dbReference type="RuleBase" id="RU362132"/>
    </source>
</evidence>
<keyword evidence="9" id="KW-0456">Lyase</keyword>
<keyword evidence="8 11" id="KW-0786">Thiamine pyrophosphate</keyword>
<comment type="cofactor">
    <cofactor evidence="2">
        <name>thiamine diphosphate</name>
        <dbReference type="ChEBI" id="CHEBI:58937"/>
    </cofactor>
</comment>
<dbReference type="FunFam" id="3.40.50.970:FF:000019">
    <property type="entry name" value="Pyruvate decarboxylase isozyme"/>
    <property type="match status" value="1"/>
</dbReference>
<dbReference type="PANTHER" id="PTHR43452">
    <property type="entry name" value="PYRUVATE DECARBOXYLASE"/>
    <property type="match status" value="1"/>
</dbReference>
<dbReference type="SUPFAM" id="SSF52518">
    <property type="entry name" value="Thiamin diphosphate-binding fold (THDP-binding)"/>
    <property type="match status" value="2"/>
</dbReference>
<comment type="catalytic activity">
    <reaction evidence="1">
        <text>a 2-oxocarboxylate + H(+) = an aldehyde + CO2</text>
        <dbReference type="Rhea" id="RHEA:11628"/>
        <dbReference type="ChEBI" id="CHEBI:15378"/>
        <dbReference type="ChEBI" id="CHEBI:16526"/>
        <dbReference type="ChEBI" id="CHEBI:17478"/>
        <dbReference type="ChEBI" id="CHEBI:35179"/>
        <dbReference type="EC" id="4.1.1.1"/>
    </reaction>
</comment>
<dbReference type="InterPro" id="IPR047213">
    <property type="entry name" value="TPP_PYR_PDC_IPDC-like"/>
</dbReference>
<dbReference type="RefSeq" id="WP_141443266.1">
    <property type="nucleotide sequence ID" value="NZ_CP038231.1"/>
</dbReference>
<dbReference type="GO" id="GO:0000287">
    <property type="term" value="F:magnesium ion binding"/>
    <property type="evidence" value="ECO:0007669"/>
    <property type="project" value="InterPro"/>
</dbReference>
<evidence type="ECO:0000313" key="16">
    <source>
        <dbReference type="Proteomes" id="UP000318709"/>
    </source>
</evidence>
<evidence type="ECO:0000256" key="6">
    <source>
        <dbReference type="ARBA" id="ARBA00022793"/>
    </source>
</evidence>
<evidence type="ECO:0000313" key="15">
    <source>
        <dbReference type="EMBL" id="QDH13558.1"/>
    </source>
</evidence>
<keyword evidence="7 10" id="KW-0460">Magnesium</keyword>
<dbReference type="AlphaFoldDB" id="A0A4Y6UAF2"/>
<feature type="domain" description="Thiamine pyrophosphate enzyme N-terminal TPP-binding" evidence="14">
    <location>
        <begin position="4"/>
        <end position="114"/>
    </location>
</feature>
<sequence>MTFTVGEYLAERLVQIGLKDHFAVAGDYNLVLLDQLLKNKHWNQIYDCNELNCGFAAEGYARSHGAAMCVVTYSVGAISAMNSALGGSYAEHLPVLLVSGCPNSNDYGTGHILHHTIGTTEYAYQQEMCKQICVATESITQPFEAPEKIDRVIREMMLHQRPAYLEISCNVSGLECDRPGPLSELLPELVTDRKSLDAAVEAAAKFIGKSDNVVMLVGSKVRPAKAEKATVELADKLGCAVTIMAAAKSCFPEQHSGFRGAYWGIVSTGDAEKLVEDANKSGVLIQVGPNWNDYATVGWHAWPRGKNVLLIQPNRVQVDGRNYGGFTMKEFLKELAKKVSAAPKSAQGTKAPVLDIKASAPADKLTCDEMTRQINNLLTPTTTLFAETGDSWFNALRMNMPNGCRVETEMQWGHIGWSIPSGFGSAIGARDRQHLIMCGDGSFQLTCQEVGQMVRYQLPVIIFLIDNHGYGIEIAIHDGPYNYIQNWNYAALMPAFNGETGHGLGLMAKTAGELEDAIKKGLANRKGPTLIQCVIAQDDCTKDLLTWGKEVASTNARPPVINDFK</sequence>
<evidence type="ECO:0000259" key="14">
    <source>
        <dbReference type="Pfam" id="PF02776"/>
    </source>
</evidence>
<dbReference type="InterPro" id="IPR011766">
    <property type="entry name" value="TPP_enzyme_TPP-bd"/>
</dbReference>
<dbReference type="Gene3D" id="3.40.50.1220">
    <property type="entry name" value="TPP-binding domain"/>
    <property type="match status" value="1"/>
</dbReference>
<feature type="binding site" evidence="10">
    <location>
        <position position="469"/>
    </location>
    <ligand>
        <name>Mg(2+)</name>
        <dbReference type="ChEBI" id="CHEBI:18420"/>
    </ligand>
</feature>
<dbReference type="GO" id="GO:0005829">
    <property type="term" value="C:cytosol"/>
    <property type="evidence" value="ECO:0007669"/>
    <property type="project" value="TreeGrafter"/>
</dbReference>
<feature type="binding site" evidence="10">
    <location>
        <position position="440"/>
    </location>
    <ligand>
        <name>Mg(2+)</name>
        <dbReference type="ChEBI" id="CHEBI:18420"/>
    </ligand>
</feature>
<dbReference type="Pfam" id="PF02775">
    <property type="entry name" value="TPP_enzyme_C"/>
    <property type="match status" value="1"/>
</dbReference>
<keyword evidence="5 10" id="KW-0479">Metal-binding</keyword>
<dbReference type="PIRSF" id="PIRSF036565">
    <property type="entry name" value="Pyruvt_ip_decrb"/>
    <property type="match status" value="1"/>
</dbReference>
<evidence type="ECO:0000256" key="3">
    <source>
        <dbReference type="ARBA" id="ARBA00007812"/>
    </source>
</evidence>
<keyword evidence="16" id="KW-1185">Reference proteome</keyword>
<proteinExistence type="inferred from homology"/>
<dbReference type="PANTHER" id="PTHR43452:SF1">
    <property type="entry name" value="PYRUVATE DECARBOXYLASE C186.09-RELATED"/>
    <property type="match status" value="1"/>
</dbReference>
<feature type="binding site" evidence="10">
    <location>
        <position position="467"/>
    </location>
    <ligand>
        <name>Mg(2+)</name>
        <dbReference type="ChEBI" id="CHEBI:18420"/>
    </ligand>
</feature>
<evidence type="ECO:0000256" key="8">
    <source>
        <dbReference type="ARBA" id="ARBA00023052"/>
    </source>
</evidence>
<dbReference type="FunFam" id="3.40.50.1220:FF:000009">
    <property type="entry name" value="Pyruvate decarboxylase 1"/>
    <property type="match status" value="1"/>
</dbReference>
<dbReference type="FunFam" id="3.40.50.970:FF:000024">
    <property type="entry name" value="Pyruvate decarboxylase isozyme"/>
    <property type="match status" value="1"/>
</dbReference>
<keyword evidence="6" id="KW-0210">Decarboxylase</keyword>